<accession>A0A1G9THV7</accession>
<sequence>MTYTRLYSDAAGDTHFEDVDVPLTDRGTVGALSALFPVTSLQFRENRADYAWDFHTAPARQFIVLLDGEIEITTSRGDVRTFGAGQLLLVEDTTGKGHRTRNLTPQPRKSLFIQV</sequence>
<organism evidence="1 2">
    <name type="scientific">Catalinimonas alkaloidigena</name>
    <dbReference type="NCBI Taxonomy" id="1075417"/>
    <lineage>
        <taxon>Bacteria</taxon>
        <taxon>Pseudomonadati</taxon>
        <taxon>Bacteroidota</taxon>
        <taxon>Cytophagia</taxon>
        <taxon>Cytophagales</taxon>
        <taxon>Catalimonadaceae</taxon>
        <taxon>Catalinimonas</taxon>
    </lineage>
</organism>
<evidence type="ECO:0000313" key="1">
    <source>
        <dbReference type="EMBL" id="SDM47250.1"/>
    </source>
</evidence>
<dbReference type="Proteomes" id="UP000198510">
    <property type="component" value="Unassembled WGS sequence"/>
</dbReference>
<gene>
    <name evidence="1" type="ORF">SAMN05421823_11424</name>
</gene>
<evidence type="ECO:0008006" key="3">
    <source>
        <dbReference type="Google" id="ProtNLM"/>
    </source>
</evidence>
<proteinExistence type="predicted"/>
<keyword evidence="2" id="KW-1185">Reference proteome</keyword>
<name>A0A1G9THV7_9BACT</name>
<dbReference type="RefSeq" id="WP_089687816.1">
    <property type="nucleotide sequence ID" value="NZ_FNFO01000014.1"/>
</dbReference>
<dbReference type="AlphaFoldDB" id="A0A1G9THV7"/>
<dbReference type="Gene3D" id="2.60.120.10">
    <property type="entry name" value="Jelly Rolls"/>
    <property type="match status" value="1"/>
</dbReference>
<dbReference type="STRING" id="1075417.SAMN05421823_11424"/>
<dbReference type="SUPFAM" id="SSF51182">
    <property type="entry name" value="RmlC-like cupins"/>
    <property type="match status" value="1"/>
</dbReference>
<protein>
    <recommendedName>
        <fullName evidence="3">Cupin domain-containing protein</fullName>
    </recommendedName>
</protein>
<dbReference type="EMBL" id="FNFO01000014">
    <property type="protein sequence ID" value="SDM47250.1"/>
    <property type="molecule type" value="Genomic_DNA"/>
</dbReference>
<dbReference type="InterPro" id="IPR011051">
    <property type="entry name" value="RmlC_Cupin_sf"/>
</dbReference>
<evidence type="ECO:0000313" key="2">
    <source>
        <dbReference type="Proteomes" id="UP000198510"/>
    </source>
</evidence>
<dbReference type="OrthoDB" id="4205621at2"/>
<dbReference type="InterPro" id="IPR014710">
    <property type="entry name" value="RmlC-like_jellyroll"/>
</dbReference>
<reference evidence="1 2" key="1">
    <citation type="submission" date="2016-10" db="EMBL/GenBank/DDBJ databases">
        <authorList>
            <person name="de Groot N.N."/>
        </authorList>
    </citation>
    <scope>NUCLEOTIDE SEQUENCE [LARGE SCALE GENOMIC DNA]</scope>
    <source>
        <strain evidence="1 2">DSM 25186</strain>
    </source>
</reference>